<comment type="subcellular location">
    <subcellularLocation>
        <location evidence="1 8">Bacterial flagellum basal body</location>
    </subcellularLocation>
</comment>
<feature type="domain" description="Flagellar basal body rod protein N-terminal" evidence="9">
    <location>
        <begin position="5"/>
        <end position="34"/>
    </location>
</feature>
<dbReference type="PANTHER" id="PTHR30435">
    <property type="entry name" value="FLAGELLAR PROTEIN"/>
    <property type="match status" value="1"/>
</dbReference>
<evidence type="ECO:0000256" key="8">
    <source>
        <dbReference type="RuleBase" id="RU362116"/>
    </source>
</evidence>
<feature type="domain" description="Flagellar basal-body/hook protein C-terminal" evidence="10">
    <location>
        <begin position="215"/>
        <end position="258"/>
    </location>
</feature>
<accession>A0A0L8BQU7</accession>
<evidence type="ECO:0000259" key="9">
    <source>
        <dbReference type="Pfam" id="PF00460"/>
    </source>
</evidence>
<dbReference type="RefSeq" id="WP_053250466.1">
    <property type="nucleotide sequence ID" value="NZ_LGAP01000013.1"/>
</dbReference>
<dbReference type="InterPro" id="IPR010930">
    <property type="entry name" value="Flg_bb/hook_C_dom"/>
</dbReference>
<reference evidence="13" key="1">
    <citation type="submission" date="2015-07" db="EMBL/GenBank/DDBJ databases">
        <title>Whole genome sequence of an Ensifer adhaerens strain isolated from a cave pool in the Wind Cave National Park.</title>
        <authorList>
            <person name="Eng W.W.H."/>
            <person name="Gan H.M."/>
            <person name="Barton H.A."/>
            <person name="Savka M.A."/>
        </authorList>
    </citation>
    <scope>NUCLEOTIDE SEQUENCE [LARGE SCALE GENOMIC DNA]</scope>
    <source>
        <strain evidence="13">SD006</strain>
    </source>
</reference>
<dbReference type="GO" id="GO:0071978">
    <property type="term" value="P:bacterial-type flagellum-dependent swarming motility"/>
    <property type="evidence" value="ECO:0007669"/>
    <property type="project" value="TreeGrafter"/>
</dbReference>
<name>A0A0L8BQU7_ENSAD</name>
<evidence type="ECO:0000256" key="7">
    <source>
        <dbReference type="NCBIfam" id="TIGR02488"/>
    </source>
</evidence>
<dbReference type="InterPro" id="IPR012834">
    <property type="entry name" value="FlgG_G_neg"/>
</dbReference>
<dbReference type="Pfam" id="PF00460">
    <property type="entry name" value="Flg_bb_rod"/>
    <property type="match status" value="1"/>
</dbReference>
<keyword evidence="12" id="KW-0282">Flagellum</keyword>
<dbReference type="Proteomes" id="UP000037425">
    <property type="component" value="Unassembled WGS sequence"/>
</dbReference>
<protein>
    <recommendedName>
        <fullName evidence="3 7">Flagellar basal-body rod protein FlgG</fullName>
    </recommendedName>
    <alternativeName>
        <fullName evidence="6 8">Distal rod protein</fullName>
    </alternativeName>
</protein>
<feature type="domain" description="Flagellar hook protein FlgE/F/G-like D1" evidence="11">
    <location>
        <begin position="96"/>
        <end position="159"/>
    </location>
</feature>
<organism evidence="12 13">
    <name type="scientific">Ensifer adhaerens</name>
    <name type="common">Sinorhizobium morelense</name>
    <dbReference type="NCBI Taxonomy" id="106592"/>
    <lineage>
        <taxon>Bacteria</taxon>
        <taxon>Pseudomonadati</taxon>
        <taxon>Pseudomonadota</taxon>
        <taxon>Alphaproteobacteria</taxon>
        <taxon>Hyphomicrobiales</taxon>
        <taxon>Rhizobiaceae</taxon>
        <taxon>Sinorhizobium/Ensifer group</taxon>
        <taxon>Ensifer</taxon>
    </lineage>
</organism>
<dbReference type="InterPro" id="IPR019776">
    <property type="entry name" value="Flagellar_basal_body_rod_CS"/>
</dbReference>
<evidence type="ECO:0000256" key="6">
    <source>
        <dbReference type="ARBA" id="ARBA00032912"/>
    </source>
</evidence>
<evidence type="ECO:0000256" key="2">
    <source>
        <dbReference type="ARBA" id="ARBA00009677"/>
    </source>
</evidence>
<proteinExistence type="inferred from homology"/>
<gene>
    <name evidence="12" type="ORF">AC244_19495</name>
</gene>
<keyword evidence="12" id="KW-0966">Cell projection</keyword>
<dbReference type="Pfam" id="PF22692">
    <property type="entry name" value="LlgE_F_G_D1"/>
    <property type="match status" value="1"/>
</dbReference>
<dbReference type="SUPFAM" id="SSF117143">
    <property type="entry name" value="Flagellar hook protein flgE"/>
    <property type="match status" value="1"/>
</dbReference>
<dbReference type="NCBIfam" id="TIGR02488">
    <property type="entry name" value="flgG_G_neg"/>
    <property type="match status" value="1"/>
</dbReference>
<dbReference type="InterPro" id="IPR053967">
    <property type="entry name" value="LlgE_F_G-like_D1"/>
</dbReference>
<evidence type="ECO:0000313" key="13">
    <source>
        <dbReference type="Proteomes" id="UP000037425"/>
    </source>
</evidence>
<evidence type="ECO:0000256" key="1">
    <source>
        <dbReference type="ARBA" id="ARBA00004117"/>
    </source>
</evidence>
<evidence type="ECO:0000256" key="4">
    <source>
        <dbReference type="ARBA" id="ARBA00023143"/>
    </source>
</evidence>
<dbReference type="Pfam" id="PF06429">
    <property type="entry name" value="Flg_bbr_C"/>
    <property type="match status" value="1"/>
</dbReference>
<dbReference type="PATRIC" id="fig|106592.7.peg.1719"/>
<evidence type="ECO:0000256" key="5">
    <source>
        <dbReference type="ARBA" id="ARBA00025933"/>
    </source>
</evidence>
<evidence type="ECO:0000259" key="10">
    <source>
        <dbReference type="Pfam" id="PF06429"/>
    </source>
</evidence>
<dbReference type="GO" id="GO:0009426">
    <property type="term" value="C:bacterial-type flagellum basal body, distal rod"/>
    <property type="evidence" value="ECO:0007669"/>
    <property type="project" value="UniProtKB-UniRule"/>
</dbReference>
<dbReference type="AlphaFoldDB" id="A0A0L8BQU7"/>
<dbReference type="InterPro" id="IPR037925">
    <property type="entry name" value="FlgE/F/G-like"/>
</dbReference>
<dbReference type="InterPro" id="IPR001444">
    <property type="entry name" value="Flag_bb_rod_N"/>
</dbReference>
<keyword evidence="12" id="KW-0969">Cilium</keyword>
<comment type="similarity">
    <text evidence="2 8">Belongs to the flagella basal body rod proteins family.</text>
</comment>
<comment type="caution">
    <text evidence="12">The sequence shown here is derived from an EMBL/GenBank/DDBJ whole genome shotgun (WGS) entry which is preliminary data.</text>
</comment>
<dbReference type="NCBIfam" id="TIGR03506">
    <property type="entry name" value="FlgEFG_subfam"/>
    <property type="match status" value="2"/>
</dbReference>
<keyword evidence="4 8" id="KW-0975">Bacterial flagellum</keyword>
<comment type="subunit">
    <text evidence="5 8">The basal body constitutes a major portion of the flagellar organelle and consists of four rings (L,P,S, and M) mounted on a central rod. The rod consists of about 26 subunits of FlgG in the distal portion, and FlgB, FlgC and FlgF are thought to build up the proximal portion of the rod with about 6 subunits each.</text>
</comment>
<sequence length="262" mass="27937">MKALSIAATGMNAQQLNLEVIANNIANINTTGYKRARAEFSDLLYQTERAQGVPNRSNQAIVPEGAIIGLGVQTAAVRNLHIQGSLVSTGNDYDLALVGRGWFQVETPDGETVYTRAGAFNKNAQGQLVTIDGYTVVPGITVPQDATEIAFTSSGQVMVRIGNDPAMQEIGQLTVANFVNEAGLEPQGENLFKQTPASGEPIVGTPADPGFALIKQKYLEASNVDPVKEITDLISAQRAYEMNSKIIQAADEMAATVSKNLR</sequence>
<dbReference type="InterPro" id="IPR020013">
    <property type="entry name" value="Flagellar_FlgE/F/G"/>
</dbReference>
<dbReference type="EMBL" id="LGAP01000013">
    <property type="protein sequence ID" value="KOF17087.1"/>
    <property type="molecule type" value="Genomic_DNA"/>
</dbReference>
<evidence type="ECO:0000259" key="11">
    <source>
        <dbReference type="Pfam" id="PF22692"/>
    </source>
</evidence>
<evidence type="ECO:0000313" key="12">
    <source>
        <dbReference type="EMBL" id="KOF17087.1"/>
    </source>
</evidence>
<dbReference type="PANTHER" id="PTHR30435:SF19">
    <property type="entry name" value="FLAGELLAR BASAL-BODY ROD PROTEIN FLGG"/>
    <property type="match status" value="1"/>
</dbReference>
<dbReference type="PROSITE" id="PS00588">
    <property type="entry name" value="FLAGELLA_BB_ROD"/>
    <property type="match status" value="1"/>
</dbReference>
<dbReference type="OrthoDB" id="9804559at2"/>
<evidence type="ECO:0000256" key="3">
    <source>
        <dbReference type="ARBA" id="ARBA00017948"/>
    </source>
</evidence>